<organism evidence="3 4">
    <name type="scientific">Caulobacter rhizosphaerae</name>
    <dbReference type="NCBI Taxonomy" id="2010972"/>
    <lineage>
        <taxon>Bacteria</taxon>
        <taxon>Pseudomonadati</taxon>
        <taxon>Pseudomonadota</taxon>
        <taxon>Alphaproteobacteria</taxon>
        <taxon>Caulobacterales</taxon>
        <taxon>Caulobacteraceae</taxon>
        <taxon>Caulobacter</taxon>
    </lineage>
</organism>
<evidence type="ECO:0000256" key="1">
    <source>
        <dbReference type="SAM" id="SignalP"/>
    </source>
</evidence>
<feature type="signal peptide" evidence="1">
    <location>
        <begin position="1"/>
        <end position="22"/>
    </location>
</feature>
<dbReference type="PANTHER" id="PTHR21666">
    <property type="entry name" value="PEPTIDASE-RELATED"/>
    <property type="match status" value="1"/>
</dbReference>
<evidence type="ECO:0000313" key="4">
    <source>
        <dbReference type="Proteomes" id="UP001262754"/>
    </source>
</evidence>
<sequence length="366" mass="38678">MKLIASLLALGLWAGGSQAALAQARILPERPYLEPTAAGASANFDVLITNDKAWPVEVSEVTVTTLDTGGAAVLERRIDGNGFAPAIETIANRVLAPGETRLFFNPFPELPGDVAASAMRVRVTLERVTKEGETAPAGEVPTVVEAKAVFASAPAWTRKLVLPVEGRVLVWDGHDLLSHHRRFDTQHPFLKQMGIGANAMRYSYDLAPVDAEGRMAAGDAARNESYLGFGRPVRAPADGVVVAALDSRPDDKSFDPGDLKEAPNALFGNYVVIRHADGLFSILGHIRQASLKVKVGDPVKAGQPVAAIGASGSSLFPHLHYQLMTGPSMRDEGAPSGFAGLTRVRGAVRTPVVNGAIDSGDVVEGR</sequence>
<reference evidence="3 4" key="1">
    <citation type="submission" date="2023-07" db="EMBL/GenBank/DDBJ databases">
        <title>Sorghum-associated microbial communities from plants grown in Nebraska, USA.</title>
        <authorList>
            <person name="Schachtman D."/>
        </authorList>
    </citation>
    <scope>NUCLEOTIDE SEQUENCE [LARGE SCALE GENOMIC DNA]</scope>
    <source>
        <strain evidence="3 4">DS2154</strain>
    </source>
</reference>
<dbReference type="RefSeq" id="WP_310031800.1">
    <property type="nucleotide sequence ID" value="NZ_JAVDRL010000006.1"/>
</dbReference>
<dbReference type="Pfam" id="PF01551">
    <property type="entry name" value="Peptidase_M23"/>
    <property type="match status" value="1"/>
</dbReference>
<proteinExistence type="predicted"/>
<dbReference type="EMBL" id="JAVDRL010000006">
    <property type="protein sequence ID" value="MDR6531708.1"/>
    <property type="molecule type" value="Genomic_DNA"/>
</dbReference>
<evidence type="ECO:0000313" key="3">
    <source>
        <dbReference type="EMBL" id="MDR6531708.1"/>
    </source>
</evidence>
<dbReference type="InterPro" id="IPR011055">
    <property type="entry name" value="Dup_hybrid_motif"/>
</dbReference>
<comment type="caution">
    <text evidence="3">The sequence shown here is derived from an EMBL/GenBank/DDBJ whole genome shotgun (WGS) entry which is preliminary data.</text>
</comment>
<evidence type="ECO:0000259" key="2">
    <source>
        <dbReference type="Pfam" id="PF01551"/>
    </source>
</evidence>
<protein>
    <submittedName>
        <fullName evidence="3">Biotin carboxyl carrier protein</fullName>
    </submittedName>
</protein>
<keyword evidence="1" id="KW-0732">Signal</keyword>
<dbReference type="SUPFAM" id="SSF51261">
    <property type="entry name" value="Duplicated hybrid motif"/>
    <property type="match status" value="1"/>
</dbReference>
<dbReference type="InterPro" id="IPR050570">
    <property type="entry name" value="Cell_wall_metabolism_enzyme"/>
</dbReference>
<feature type="domain" description="M23ase beta-sheet core" evidence="2">
    <location>
        <begin position="230"/>
        <end position="325"/>
    </location>
</feature>
<keyword evidence="4" id="KW-1185">Reference proteome</keyword>
<dbReference type="CDD" id="cd12797">
    <property type="entry name" value="M23_peptidase"/>
    <property type="match status" value="1"/>
</dbReference>
<dbReference type="Proteomes" id="UP001262754">
    <property type="component" value="Unassembled WGS sequence"/>
</dbReference>
<dbReference type="PANTHER" id="PTHR21666:SF270">
    <property type="entry name" value="MUREIN HYDROLASE ACTIVATOR ENVC"/>
    <property type="match status" value="1"/>
</dbReference>
<dbReference type="InterPro" id="IPR016047">
    <property type="entry name" value="M23ase_b-sheet_dom"/>
</dbReference>
<name>A0ABU1MZU6_9CAUL</name>
<feature type="chain" id="PRO_5045216272" evidence="1">
    <location>
        <begin position="23"/>
        <end position="366"/>
    </location>
</feature>
<accession>A0ABU1MZU6</accession>
<dbReference type="Gene3D" id="2.70.70.10">
    <property type="entry name" value="Glucose Permease (Domain IIA)"/>
    <property type="match status" value="1"/>
</dbReference>
<gene>
    <name evidence="3" type="ORF">J2800_002455</name>
</gene>